<keyword evidence="3" id="KW-1185">Reference proteome</keyword>
<gene>
    <name evidence="2" type="ORF">EVG20_g8581</name>
</gene>
<feature type="chain" id="PRO_5021378691" evidence="1">
    <location>
        <begin position="26"/>
        <end position="391"/>
    </location>
</feature>
<protein>
    <submittedName>
        <fullName evidence="2">Uncharacterized protein</fullName>
    </submittedName>
</protein>
<evidence type="ECO:0000313" key="3">
    <source>
        <dbReference type="Proteomes" id="UP000298327"/>
    </source>
</evidence>
<dbReference type="OrthoDB" id="3253416at2759"/>
<dbReference type="AlphaFoldDB" id="A0A4Y9Y4T1"/>
<organism evidence="2 3">
    <name type="scientific">Dentipellis fragilis</name>
    <dbReference type="NCBI Taxonomy" id="205917"/>
    <lineage>
        <taxon>Eukaryota</taxon>
        <taxon>Fungi</taxon>
        <taxon>Dikarya</taxon>
        <taxon>Basidiomycota</taxon>
        <taxon>Agaricomycotina</taxon>
        <taxon>Agaricomycetes</taxon>
        <taxon>Russulales</taxon>
        <taxon>Hericiaceae</taxon>
        <taxon>Dentipellis</taxon>
    </lineage>
</organism>
<name>A0A4Y9Y4T1_9AGAM</name>
<sequence>MTSRKQPSAYSGSFPVLAALVVVLAHVRWTPCQHAHGVSLGLHGTAKDPTAPVERQVSNRLPVIARRQTRQLGSTMAHPHAGHCRAGQYSVVSYTELGGTEYEDVHYGQGTRVKQKDWEQESKEQTALARLSHLQMRPWSSVGQTVQWISKAGGDLCRRQWKAREGKRGEERREVECDACKHRHLSFPRARGLPPSHANSARRLPSAAAKLRPLKHGRQLRLPGRQAAEYQRKRISNRSHLRNLIKHNLCTVSKQPLAQMSWKRYQSRIVERYKVEIVGWPSDIPFMDPSDVSLGRTRLLLLIQSWEDGRTCFVELSKEEVAVRKAEYRAKVATGEIIAPKPYALRSDCGDRRPHLQKGSAGRHNKKLFYSKSARYIDDSDAELEGLEDLE</sequence>
<proteinExistence type="predicted"/>
<accession>A0A4Y9Y4T1</accession>
<dbReference type="Proteomes" id="UP000298327">
    <property type="component" value="Unassembled WGS sequence"/>
</dbReference>
<evidence type="ECO:0000256" key="1">
    <source>
        <dbReference type="SAM" id="SignalP"/>
    </source>
</evidence>
<feature type="signal peptide" evidence="1">
    <location>
        <begin position="1"/>
        <end position="25"/>
    </location>
</feature>
<comment type="caution">
    <text evidence="2">The sequence shown here is derived from an EMBL/GenBank/DDBJ whole genome shotgun (WGS) entry which is preliminary data.</text>
</comment>
<evidence type="ECO:0000313" key="2">
    <source>
        <dbReference type="EMBL" id="TFY57365.1"/>
    </source>
</evidence>
<reference evidence="2 3" key="1">
    <citation type="submission" date="2019-02" db="EMBL/GenBank/DDBJ databases">
        <title>Genome sequencing of the rare red list fungi Dentipellis fragilis.</title>
        <authorList>
            <person name="Buettner E."/>
            <person name="Kellner H."/>
        </authorList>
    </citation>
    <scope>NUCLEOTIDE SEQUENCE [LARGE SCALE GENOMIC DNA]</scope>
    <source>
        <strain evidence="2 3">DSM 105465</strain>
    </source>
</reference>
<keyword evidence="1" id="KW-0732">Signal</keyword>
<dbReference type="EMBL" id="SEOQ01000756">
    <property type="protein sequence ID" value="TFY57365.1"/>
    <property type="molecule type" value="Genomic_DNA"/>
</dbReference>